<keyword evidence="1" id="KW-0812">Transmembrane</keyword>
<keyword evidence="1" id="KW-1133">Transmembrane helix</keyword>
<dbReference type="Proteomes" id="UP000005336">
    <property type="component" value="Unassembled WGS sequence"/>
</dbReference>
<dbReference type="PATRIC" id="fig|1030841.3.peg.2143"/>
<protein>
    <submittedName>
        <fullName evidence="3">Membrane protein</fullName>
    </submittedName>
</protein>
<dbReference type="InterPro" id="IPR032816">
    <property type="entry name" value="VTT_dom"/>
</dbReference>
<organism evidence="3 4">
    <name type="scientific">Neisseria wadsworthii 9715</name>
    <dbReference type="NCBI Taxonomy" id="1030841"/>
    <lineage>
        <taxon>Bacteria</taxon>
        <taxon>Pseudomonadati</taxon>
        <taxon>Pseudomonadota</taxon>
        <taxon>Betaproteobacteria</taxon>
        <taxon>Neisseriales</taxon>
        <taxon>Neisseriaceae</taxon>
        <taxon>Neisseria</taxon>
    </lineage>
</organism>
<dbReference type="STRING" id="1030841.HMPREF9370_2152"/>
<name>G4CSS0_9NEIS</name>
<reference evidence="3 4" key="1">
    <citation type="submission" date="2011-06" db="EMBL/GenBank/DDBJ databases">
        <authorList>
            <person name="Muzny D."/>
            <person name="Qin X."/>
            <person name="Deng J."/>
            <person name="Jiang H."/>
            <person name="Liu Y."/>
            <person name="Qu J."/>
            <person name="Song X.-Z."/>
            <person name="Zhang L."/>
            <person name="Thornton R."/>
            <person name="Coyle M."/>
            <person name="Francisco L."/>
            <person name="Jackson L."/>
            <person name="Javaid M."/>
            <person name="Korchina V."/>
            <person name="Kovar C."/>
            <person name="Mata R."/>
            <person name="Mathew T."/>
            <person name="Ngo R."/>
            <person name="Nguyen L."/>
            <person name="Nguyen N."/>
            <person name="Okwuonu G."/>
            <person name="Ongeri F."/>
            <person name="Pham C."/>
            <person name="Simmons D."/>
            <person name="Wilczek-Boney K."/>
            <person name="Hale W."/>
            <person name="Jakkamsetti A."/>
            <person name="Pham P."/>
            <person name="Ruth R."/>
            <person name="San Lucas F."/>
            <person name="Warren J."/>
            <person name="Zhang J."/>
            <person name="Zhao Z."/>
            <person name="Zhou C."/>
            <person name="Zhu D."/>
            <person name="Lee S."/>
            <person name="Bess C."/>
            <person name="Blankenburg K."/>
            <person name="Forbes L."/>
            <person name="Fu Q."/>
            <person name="Gubbala S."/>
            <person name="Hirani K."/>
            <person name="Jayaseelan J.C."/>
            <person name="Lara F."/>
            <person name="Munidasa M."/>
            <person name="Palculict T."/>
            <person name="Patil S."/>
            <person name="Pu L.-L."/>
            <person name="Saada N."/>
            <person name="Tang L."/>
            <person name="Weissenberger G."/>
            <person name="Zhu Y."/>
            <person name="Hemphill L."/>
            <person name="Shang Y."/>
            <person name="Youmans B."/>
            <person name="Ayvaz T."/>
            <person name="Ross M."/>
            <person name="Santibanez J."/>
            <person name="Aqrawi P."/>
            <person name="Gross S."/>
            <person name="Joshi V."/>
            <person name="Fowler G."/>
            <person name="Nazareth L."/>
            <person name="Reid J."/>
            <person name="Worley K."/>
            <person name="Petrosino J."/>
            <person name="Highlander S."/>
            <person name="Gibbs R."/>
        </authorList>
    </citation>
    <scope>NUCLEOTIDE SEQUENCE [LARGE SCALE GENOMIC DNA]</scope>
    <source>
        <strain evidence="3 4">9715</strain>
    </source>
</reference>
<dbReference type="InterPro" id="IPR051311">
    <property type="entry name" value="DedA_domain"/>
</dbReference>
<sequence>MDLFWQYAALFFSAFTSATILPGTSEAALAVMVHNYPQSFWWAFWLAAFGNTLGSIVSYGMGRLLPQKYKPSGKTEACLKKYGVCGLLLAWVPFVGDALPIAAGWLRLPFAISCLMLAIGKIARYGVLMMGLSAF</sequence>
<dbReference type="RefSeq" id="WP_009117292.1">
    <property type="nucleotide sequence ID" value="NZ_JH165159.1"/>
</dbReference>
<keyword evidence="4" id="KW-1185">Reference proteome</keyword>
<feature type="transmembrane region" description="Helical" evidence="1">
    <location>
        <begin position="108"/>
        <end position="127"/>
    </location>
</feature>
<evidence type="ECO:0000313" key="4">
    <source>
        <dbReference type="Proteomes" id="UP000005336"/>
    </source>
</evidence>
<dbReference type="OrthoDB" id="5419086at2"/>
<accession>G4CSS0</accession>
<dbReference type="AlphaFoldDB" id="G4CSS0"/>
<evidence type="ECO:0000256" key="1">
    <source>
        <dbReference type="SAM" id="Phobius"/>
    </source>
</evidence>
<evidence type="ECO:0000313" key="3">
    <source>
        <dbReference type="EMBL" id="EGZ44626.1"/>
    </source>
</evidence>
<dbReference type="PANTHER" id="PTHR42709">
    <property type="entry name" value="ALKALINE PHOSPHATASE LIKE PROTEIN"/>
    <property type="match status" value="1"/>
</dbReference>
<dbReference type="PANTHER" id="PTHR42709:SF4">
    <property type="entry name" value="INNER MEMBRANE PROTEIN YQAA"/>
    <property type="match status" value="1"/>
</dbReference>
<dbReference type="HOGENOM" id="CLU_125997_1_0_4"/>
<comment type="caution">
    <text evidence="3">The sequence shown here is derived from an EMBL/GenBank/DDBJ whole genome shotgun (WGS) entry which is preliminary data.</text>
</comment>
<proteinExistence type="predicted"/>
<feature type="domain" description="VTT" evidence="2">
    <location>
        <begin position="22"/>
        <end position="129"/>
    </location>
</feature>
<dbReference type="EMBL" id="AGAZ01000070">
    <property type="protein sequence ID" value="EGZ44626.1"/>
    <property type="molecule type" value="Genomic_DNA"/>
</dbReference>
<feature type="transmembrane region" description="Helical" evidence="1">
    <location>
        <begin position="82"/>
        <end position="102"/>
    </location>
</feature>
<feature type="transmembrane region" description="Helical" evidence="1">
    <location>
        <begin position="40"/>
        <end position="61"/>
    </location>
</feature>
<dbReference type="Pfam" id="PF09335">
    <property type="entry name" value="VTT_dom"/>
    <property type="match status" value="1"/>
</dbReference>
<evidence type="ECO:0000259" key="2">
    <source>
        <dbReference type="Pfam" id="PF09335"/>
    </source>
</evidence>
<keyword evidence="1" id="KW-0472">Membrane</keyword>
<gene>
    <name evidence="3" type="ORF">HMPREF9370_2152</name>
</gene>